<organism evidence="3 4">
    <name type="scientific">Roridomyces roridus</name>
    <dbReference type="NCBI Taxonomy" id="1738132"/>
    <lineage>
        <taxon>Eukaryota</taxon>
        <taxon>Fungi</taxon>
        <taxon>Dikarya</taxon>
        <taxon>Basidiomycota</taxon>
        <taxon>Agaricomycotina</taxon>
        <taxon>Agaricomycetes</taxon>
        <taxon>Agaricomycetidae</taxon>
        <taxon>Agaricales</taxon>
        <taxon>Marasmiineae</taxon>
        <taxon>Mycenaceae</taxon>
        <taxon>Roridomyces</taxon>
    </lineage>
</organism>
<gene>
    <name evidence="3" type="ORF">FB45DRAFT_920458</name>
</gene>
<feature type="compositionally biased region" description="Basic residues" evidence="1">
    <location>
        <begin position="71"/>
        <end position="80"/>
    </location>
</feature>
<comment type="caution">
    <text evidence="3">The sequence shown here is derived from an EMBL/GenBank/DDBJ whole genome shotgun (WGS) entry which is preliminary data.</text>
</comment>
<feature type="region of interest" description="Disordered" evidence="1">
    <location>
        <begin position="56"/>
        <end position="80"/>
    </location>
</feature>
<proteinExistence type="predicted"/>
<protein>
    <submittedName>
        <fullName evidence="3">Uncharacterized protein</fullName>
    </submittedName>
</protein>
<evidence type="ECO:0000256" key="1">
    <source>
        <dbReference type="SAM" id="MobiDB-lite"/>
    </source>
</evidence>
<dbReference type="Proteomes" id="UP001221142">
    <property type="component" value="Unassembled WGS sequence"/>
</dbReference>
<reference evidence="3" key="1">
    <citation type="submission" date="2023-03" db="EMBL/GenBank/DDBJ databases">
        <title>Massive genome expansion in bonnet fungi (Mycena s.s.) driven by repeated elements and novel gene families across ecological guilds.</title>
        <authorList>
            <consortium name="Lawrence Berkeley National Laboratory"/>
            <person name="Harder C.B."/>
            <person name="Miyauchi S."/>
            <person name="Viragh M."/>
            <person name="Kuo A."/>
            <person name="Thoen E."/>
            <person name="Andreopoulos B."/>
            <person name="Lu D."/>
            <person name="Skrede I."/>
            <person name="Drula E."/>
            <person name="Henrissat B."/>
            <person name="Morin E."/>
            <person name="Kohler A."/>
            <person name="Barry K."/>
            <person name="LaButti K."/>
            <person name="Morin E."/>
            <person name="Salamov A."/>
            <person name="Lipzen A."/>
            <person name="Mereny Z."/>
            <person name="Hegedus B."/>
            <person name="Baldrian P."/>
            <person name="Stursova M."/>
            <person name="Weitz H."/>
            <person name="Taylor A."/>
            <person name="Grigoriev I.V."/>
            <person name="Nagy L.G."/>
            <person name="Martin F."/>
            <person name="Kauserud H."/>
        </authorList>
    </citation>
    <scope>NUCLEOTIDE SEQUENCE</scope>
    <source>
        <strain evidence="3">9284</strain>
    </source>
</reference>
<feature type="compositionally biased region" description="Polar residues" evidence="1">
    <location>
        <begin position="27"/>
        <end position="38"/>
    </location>
</feature>
<evidence type="ECO:0000313" key="3">
    <source>
        <dbReference type="EMBL" id="KAJ7626992.1"/>
    </source>
</evidence>
<keyword evidence="4" id="KW-1185">Reference proteome</keyword>
<dbReference type="AlphaFoldDB" id="A0AAD7FM94"/>
<evidence type="ECO:0000256" key="2">
    <source>
        <dbReference type="SAM" id="SignalP"/>
    </source>
</evidence>
<evidence type="ECO:0000313" key="4">
    <source>
        <dbReference type="Proteomes" id="UP001221142"/>
    </source>
</evidence>
<feature type="signal peptide" evidence="2">
    <location>
        <begin position="1"/>
        <end position="19"/>
    </location>
</feature>
<feature type="chain" id="PRO_5042182915" evidence="2">
    <location>
        <begin position="20"/>
        <end position="80"/>
    </location>
</feature>
<feature type="region of interest" description="Disordered" evidence="1">
    <location>
        <begin position="16"/>
        <end position="38"/>
    </location>
</feature>
<keyword evidence="2" id="KW-0732">Signal</keyword>
<accession>A0AAD7FM94</accession>
<sequence>MRIALTLLAVALLANGASPADGPSPMATPTTLHNAPSSQPPFFQRWFNLAYPHPGHSNSDATLPVNVRNHDPRRRTRMHP</sequence>
<name>A0AAD7FM94_9AGAR</name>
<dbReference type="EMBL" id="JARKIF010000011">
    <property type="protein sequence ID" value="KAJ7626992.1"/>
    <property type="molecule type" value="Genomic_DNA"/>
</dbReference>